<dbReference type="Pfam" id="PF01575">
    <property type="entry name" value="MaoC_dehydratas"/>
    <property type="match status" value="1"/>
</dbReference>
<feature type="compositionally biased region" description="Polar residues" evidence="1">
    <location>
        <begin position="99"/>
        <end position="108"/>
    </location>
</feature>
<dbReference type="InterPro" id="IPR002539">
    <property type="entry name" value="MaoC-like_dom"/>
</dbReference>
<dbReference type="Gene3D" id="3.10.129.10">
    <property type="entry name" value="Hotdog Thioesterase"/>
    <property type="match status" value="2"/>
</dbReference>
<gene>
    <name evidence="3" type="ORF">METZ01_LOCUS150334</name>
</gene>
<dbReference type="InterPro" id="IPR029069">
    <property type="entry name" value="HotDog_dom_sf"/>
</dbReference>
<accession>A0A382A7K8</accession>
<proteinExistence type="predicted"/>
<evidence type="ECO:0000256" key="1">
    <source>
        <dbReference type="SAM" id="MobiDB-lite"/>
    </source>
</evidence>
<dbReference type="SUPFAM" id="SSF54637">
    <property type="entry name" value="Thioesterase/thiol ester dehydrase-isomerase"/>
    <property type="match status" value="2"/>
</dbReference>
<dbReference type="PANTHER" id="PTHR43437:SF3">
    <property type="entry name" value="HYDROXYACYL-THIOESTER DEHYDRATASE TYPE 2, MITOCHONDRIAL"/>
    <property type="match status" value="1"/>
</dbReference>
<dbReference type="InterPro" id="IPR050965">
    <property type="entry name" value="UPF0336/Enoyl-CoA_hydratase"/>
</dbReference>
<feature type="region of interest" description="Disordered" evidence="1">
    <location>
        <begin position="97"/>
        <end position="127"/>
    </location>
</feature>
<dbReference type="EMBL" id="UINC01024234">
    <property type="protein sequence ID" value="SVA97480.1"/>
    <property type="molecule type" value="Genomic_DNA"/>
</dbReference>
<feature type="domain" description="MaoC-like" evidence="2">
    <location>
        <begin position="126"/>
        <end position="227"/>
    </location>
</feature>
<sequence length="251" mass="26130">QPAYFDLALAPPLALSAWSLGALLKQLALPPGAIHSLQDVETFRGVSFGEKIHATAQVAKPRQRGNMKFLSVGLVLTDSSGQQVQGGKTTVLVVDSVGETKSPQLPSTKRSETEAGESSSGSSPAVSRTISQDRLNAYALASGDDNPLHLDAGFAADTPFGGIIAHGMLTLAFIGEMMTAELGRFWLESGSIKARFKGAAYLGDQVTAWGRVADKGSGTESPSAEYSVGVWNPASGQELIIGSATARTILA</sequence>
<name>A0A382A7K8_9ZZZZ</name>
<dbReference type="CDD" id="cd03441">
    <property type="entry name" value="R_hydratase_like"/>
    <property type="match status" value="1"/>
</dbReference>
<evidence type="ECO:0000259" key="2">
    <source>
        <dbReference type="Pfam" id="PF01575"/>
    </source>
</evidence>
<dbReference type="GO" id="GO:0006633">
    <property type="term" value="P:fatty acid biosynthetic process"/>
    <property type="evidence" value="ECO:0007669"/>
    <property type="project" value="TreeGrafter"/>
</dbReference>
<feature type="non-terminal residue" evidence="3">
    <location>
        <position position="1"/>
    </location>
</feature>
<protein>
    <recommendedName>
        <fullName evidence="2">MaoC-like domain-containing protein</fullName>
    </recommendedName>
</protein>
<feature type="compositionally biased region" description="Low complexity" evidence="1">
    <location>
        <begin position="116"/>
        <end position="127"/>
    </location>
</feature>
<dbReference type="PANTHER" id="PTHR43437">
    <property type="entry name" value="HYDROXYACYL-THIOESTER DEHYDRATASE TYPE 2, MITOCHONDRIAL-RELATED"/>
    <property type="match status" value="1"/>
</dbReference>
<organism evidence="3">
    <name type="scientific">marine metagenome</name>
    <dbReference type="NCBI Taxonomy" id="408172"/>
    <lineage>
        <taxon>unclassified sequences</taxon>
        <taxon>metagenomes</taxon>
        <taxon>ecological metagenomes</taxon>
    </lineage>
</organism>
<dbReference type="AlphaFoldDB" id="A0A382A7K8"/>
<evidence type="ECO:0000313" key="3">
    <source>
        <dbReference type="EMBL" id="SVA97480.1"/>
    </source>
</evidence>
<dbReference type="GO" id="GO:0019171">
    <property type="term" value="F:(3R)-hydroxyacyl-[acyl-carrier-protein] dehydratase activity"/>
    <property type="evidence" value="ECO:0007669"/>
    <property type="project" value="TreeGrafter"/>
</dbReference>
<reference evidence="3" key="1">
    <citation type="submission" date="2018-05" db="EMBL/GenBank/DDBJ databases">
        <authorList>
            <person name="Lanie J.A."/>
            <person name="Ng W.-L."/>
            <person name="Kazmierczak K.M."/>
            <person name="Andrzejewski T.M."/>
            <person name="Davidsen T.M."/>
            <person name="Wayne K.J."/>
            <person name="Tettelin H."/>
            <person name="Glass J.I."/>
            <person name="Rusch D."/>
            <person name="Podicherti R."/>
            <person name="Tsui H.-C.T."/>
            <person name="Winkler M.E."/>
        </authorList>
    </citation>
    <scope>NUCLEOTIDE SEQUENCE</scope>
</reference>